<keyword evidence="3" id="KW-1185">Reference proteome</keyword>
<evidence type="ECO:0000313" key="2">
    <source>
        <dbReference type="EMBL" id="TGY63263.1"/>
    </source>
</evidence>
<dbReference type="Pfam" id="PF03061">
    <property type="entry name" value="4HBT"/>
    <property type="match status" value="1"/>
</dbReference>
<dbReference type="InterPro" id="IPR006683">
    <property type="entry name" value="Thioestr_dom"/>
</dbReference>
<gene>
    <name evidence="2" type="ORF">E5334_01815</name>
</gene>
<name>A0A4S2F6B9_9ACTN</name>
<dbReference type="CDD" id="cd03443">
    <property type="entry name" value="PaaI_thioesterase"/>
    <property type="match status" value="1"/>
</dbReference>
<dbReference type="Proteomes" id="UP000310263">
    <property type="component" value="Unassembled WGS sequence"/>
</dbReference>
<dbReference type="PANTHER" id="PTHR47260:SF1">
    <property type="entry name" value="UPF0644 PROTEIN PB2B4.06"/>
    <property type="match status" value="1"/>
</dbReference>
<organism evidence="2 3">
    <name type="scientific">Muricaecibacterium torontonense</name>
    <dbReference type="NCBI Taxonomy" id="3032871"/>
    <lineage>
        <taxon>Bacteria</taxon>
        <taxon>Bacillati</taxon>
        <taxon>Actinomycetota</taxon>
        <taxon>Coriobacteriia</taxon>
        <taxon>Coriobacteriales</taxon>
        <taxon>Atopobiaceae</taxon>
        <taxon>Muricaecibacterium</taxon>
    </lineage>
</organism>
<comment type="caution">
    <text evidence="2">The sequence shown here is derived from an EMBL/GenBank/DDBJ whole genome shotgun (WGS) entry which is preliminary data.</text>
</comment>
<accession>A0A4S2F6B9</accession>
<dbReference type="Gene3D" id="3.10.129.10">
    <property type="entry name" value="Hotdog Thioesterase"/>
    <property type="match status" value="1"/>
</dbReference>
<sequence length="186" mass="20398">MSASESCPHCTPAGPGCEHNQPINDMCFVCGYENPAGLHAQFVEDDTPGQVTGVFTARDIHCSYPGLLHGGVIAAICDESIGRAYISGNHDHWGVTMELTVRYHKPTPLNVPLTVKASITKETRRTFEGQCDLFTQEGMRCVSASAIYAKLPMERIIAECTSDDSYVWVPDTRSIPTEELDAPEHR</sequence>
<proteinExistence type="predicted"/>
<dbReference type="AlphaFoldDB" id="A0A4S2F6B9"/>
<dbReference type="SUPFAM" id="SSF54637">
    <property type="entry name" value="Thioesterase/thiol ester dehydrase-isomerase"/>
    <property type="match status" value="1"/>
</dbReference>
<feature type="domain" description="Thioesterase" evidence="1">
    <location>
        <begin position="66"/>
        <end position="141"/>
    </location>
</feature>
<evidence type="ECO:0000313" key="3">
    <source>
        <dbReference type="Proteomes" id="UP000310263"/>
    </source>
</evidence>
<dbReference type="EMBL" id="SRYE01000001">
    <property type="protein sequence ID" value="TGY63263.1"/>
    <property type="molecule type" value="Genomic_DNA"/>
</dbReference>
<dbReference type="RefSeq" id="WP_136011890.1">
    <property type="nucleotide sequence ID" value="NZ_SRYE01000001.1"/>
</dbReference>
<protein>
    <submittedName>
        <fullName evidence="2">PaaI family thioesterase</fullName>
    </submittedName>
</protein>
<evidence type="ECO:0000259" key="1">
    <source>
        <dbReference type="Pfam" id="PF03061"/>
    </source>
</evidence>
<reference evidence="2 3" key="1">
    <citation type="submission" date="2019-04" db="EMBL/GenBank/DDBJ databases">
        <title>Microbes associate with the intestines of laboratory mice.</title>
        <authorList>
            <person name="Navarre W."/>
            <person name="Wong E."/>
            <person name="Huang K."/>
            <person name="Tropini C."/>
            <person name="Ng K."/>
            <person name="Yu B."/>
        </authorList>
    </citation>
    <scope>NUCLEOTIDE SEQUENCE [LARGE SCALE GENOMIC DNA]</scope>
    <source>
        <strain evidence="2 3">NM07_P-09</strain>
    </source>
</reference>
<dbReference type="OrthoDB" id="5505920at2"/>
<dbReference type="InterPro" id="IPR029069">
    <property type="entry name" value="HotDog_dom_sf"/>
</dbReference>
<dbReference type="PANTHER" id="PTHR47260">
    <property type="entry name" value="UPF0644 PROTEIN PB2B4.06"/>
    <property type="match status" value="1"/>
</dbReference>
<dbReference type="InterPro" id="IPR052061">
    <property type="entry name" value="PTE-AB_protein"/>
</dbReference>